<keyword evidence="13" id="KW-0472">Membrane</keyword>
<sequence length="1351" mass="144208">MAAPQQAAAPGGPAEPTPDVIGRPEDEGAERKSARGKLRSSLTRRRAKGMSRLAMRNWRIRSKLIALLALPVMVALVLGGLRIQTSLETSQQLAQMANLSDLAKKATDLANALQNERDVSAGPMTNKPNAPLDDDIVAARKVTDDLSRTFTASADRFENLELSGGKALLFQIRKDLNSVSDARGNPYQNNQNIQATITAYDVIIRDLLSITQDIALASNNRELVRATRALQQFSLAKNSTSQQRALISAALANPGGPDLSLSDESFGIRLKSSYDNALTGFNNIYTSHDLDNLRGQLSYNSVVAAADRYARSILQQSGIHQSEVVSYKDWYEQSTAKIAAERRIESKLIEDLDGKAQELQSQADTEALIIGAAVALVLLVALGGAGLIARSMVRSLTRLQSAAEDVAERRLPELVKTLSETDPHDVDVAVEPVGVDSADEIGHVAHAFDMVHSEAVRLAAEQALLRGNINAMFTNLSRRSQGLIQRQLSLISELESREADPDQLANLFKLDHLATRMRRNGENLLVLAGEDPGRRWTRPVPLVDVLRAAASEVEQYERIELAAVPSAEVAGRVVNDLVHLLAELLENATSFSSPQTRVRVTGHALPDGRVLVEIHDTGIGLSPDDLAEINERLANPPTVDVSVSRRMGLFVVGRLSLRHGIRIQLRPSDSGGTTALVMLPVDVTNSADRRGAGRPGGGQQQPKQQRGVAPTPRQQRQMPAGQGGRSGDRAALGQAPAGGAPQGRPQLGQGGPGPSGGQGAQGAPAGGLPTRQIGQSLRENPAQAGRPGAPNQQTPNQQGPNQQAPNQQAPNQQAPNQQGGQGRPAPGRQTPPQQGAPNQQGGLPQRSPGRQSPPQGAPGGLPRRDRQPGGPQGPQQNSPQQNGTQQNGPQQGGPQQSGPGARRPGQERPQGAGAPAARGGEQPQHGWADQPGRPGAPAPQGARPGERPQDGLPPRQRPGQGRPGPQGRPPQGPQGPQQGQGGRPQQPAQGNRPQPGQQQPLPQAQQPQPLPAADTSMESTQQFARPRFEASDIDPRDPLGLGLVEPVLPSVPNPVRPERNVQQPQAPQQQVQQQQAQQPPARQEPMALPSGQSEGGAPAEQGWYREEGRPGEQAYQPRRPGTTAPGFPAPQEGQRQAPQGRPQRPQGPQQQAPQQRQPQPQQPAQAQAPQQQRAPQAQQPPAQRQAPQQQAQQQVPQAQAPQSRPEQQAPQQQAPQQAQQQAPGQQQPGEAPWRPSANDERWRRAEQVREPSTSGVTMSGLPRRTPQANLVSGTAESSPLTGPQVSRAPEEVRGRLTNLRRGIQQGRRAGAEQAAGQPPANPAGSHHGAQQPGFDSFGGRTDGNAADHQER</sequence>
<dbReference type="Proteomes" id="UP001432222">
    <property type="component" value="Chromosome"/>
</dbReference>
<evidence type="ECO:0000313" key="16">
    <source>
        <dbReference type="Proteomes" id="UP001432222"/>
    </source>
</evidence>
<evidence type="ECO:0000256" key="13">
    <source>
        <dbReference type="SAM" id="Phobius"/>
    </source>
</evidence>
<name>A0ABZ1TYX2_9ACTN</name>
<evidence type="ECO:0000256" key="3">
    <source>
        <dbReference type="ARBA" id="ARBA00012438"/>
    </source>
</evidence>
<keyword evidence="16" id="KW-1185">Reference proteome</keyword>
<dbReference type="InterPro" id="IPR003660">
    <property type="entry name" value="HAMP_dom"/>
</dbReference>
<reference evidence="15" key="1">
    <citation type="submission" date="2022-10" db="EMBL/GenBank/DDBJ databases">
        <title>The complete genomes of actinobacterial strains from the NBC collection.</title>
        <authorList>
            <person name="Joergensen T.S."/>
            <person name="Alvarez Arevalo M."/>
            <person name="Sterndorff E.B."/>
            <person name="Faurdal D."/>
            <person name="Vuksanovic O."/>
            <person name="Mourched A.-S."/>
            <person name="Charusanti P."/>
            <person name="Shaw S."/>
            <person name="Blin K."/>
            <person name="Weber T."/>
        </authorList>
    </citation>
    <scope>NUCLEOTIDE SEQUENCE</scope>
    <source>
        <strain evidence="15">NBC_00222</strain>
    </source>
</reference>
<feature type="compositionally biased region" description="Low complexity" evidence="12">
    <location>
        <begin position="1129"/>
        <end position="1232"/>
    </location>
</feature>
<dbReference type="InterPro" id="IPR005467">
    <property type="entry name" value="His_kinase_dom"/>
</dbReference>
<feature type="compositionally biased region" description="Low complexity" evidence="12">
    <location>
        <begin position="983"/>
        <end position="1007"/>
    </location>
</feature>
<dbReference type="SMART" id="SM00304">
    <property type="entry name" value="HAMP"/>
    <property type="match status" value="1"/>
</dbReference>
<evidence type="ECO:0000313" key="15">
    <source>
        <dbReference type="EMBL" id="WUQ84153.1"/>
    </source>
</evidence>
<evidence type="ECO:0000256" key="8">
    <source>
        <dbReference type="ARBA" id="ARBA00022777"/>
    </source>
</evidence>
<feature type="compositionally biased region" description="Basic and acidic residues" evidence="12">
    <location>
        <begin position="1237"/>
        <end position="1249"/>
    </location>
</feature>
<dbReference type="Pfam" id="PF08376">
    <property type="entry name" value="NIT"/>
    <property type="match status" value="1"/>
</dbReference>
<dbReference type="RefSeq" id="WP_328955048.1">
    <property type="nucleotide sequence ID" value="NZ_CP108110.1"/>
</dbReference>
<feature type="compositionally biased region" description="Polar residues" evidence="12">
    <location>
        <begin position="1266"/>
        <end position="1284"/>
    </location>
</feature>
<dbReference type="SUPFAM" id="SSF55874">
    <property type="entry name" value="ATPase domain of HSP90 chaperone/DNA topoisomerase II/histidine kinase"/>
    <property type="match status" value="1"/>
</dbReference>
<feature type="compositionally biased region" description="Low complexity" evidence="12">
    <location>
        <begin position="1038"/>
        <end position="1048"/>
    </location>
</feature>
<keyword evidence="11" id="KW-0902">Two-component regulatory system</keyword>
<feature type="region of interest" description="Disordered" evidence="12">
    <location>
        <begin position="1"/>
        <end position="46"/>
    </location>
</feature>
<gene>
    <name evidence="15" type="ORF">OHA16_15010</name>
</gene>
<feature type="compositionally biased region" description="Basic and acidic residues" evidence="12">
    <location>
        <begin position="1026"/>
        <end position="1037"/>
    </location>
</feature>
<keyword evidence="4" id="KW-0597">Phosphoprotein</keyword>
<dbReference type="PANTHER" id="PTHR44936:SF9">
    <property type="entry name" value="SENSOR PROTEIN CREC"/>
    <property type="match status" value="1"/>
</dbReference>
<dbReference type="Gene3D" id="3.30.565.10">
    <property type="entry name" value="Histidine kinase-like ATPase, C-terminal domain"/>
    <property type="match status" value="1"/>
</dbReference>
<dbReference type="InterPro" id="IPR003594">
    <property type="entry name" value="HATPase_dom"/>
</dbReference>
<accession>A0ABZ1TYX2</accession>
<feature type="compositionally biased region" description="Low complexity" evidence="12">
    <location>
        <begin position="873"/>
        <end position="943"/>
    </location>
</feature>
<keyword evidence="10 13" id="KW-1133">Transmembrane helix</keyword>
<feature type="domain" description="Histidine kinase" evidence="14">
    <location>
        <begin position="577"/>
        <end position="683"/>
    </location>
</feature>
<proteinExistence type="predicted"/>
<evidence type="ECO:0000256" key="2">
    <source>
        <dbReference type="ARBA" id="ARBA00004370"/>
    </source>
</evidence>
<feature type="compositionally biased region" description="Low complexity" evidence="12">
    <location>
        <begin position="1300"/>
        <end position="1317"/>
    </location>
</feature>
<evidence type="ECO:0000259" key="14">
    <source>
        <dbReference type="PROSITE" id="PS50109"/>
    </source>
</evidence>
<comment type="subcellular location">
    <subcellularLocation>
        <location evidence="2">Membrane</location>
    </subcellularLocation>
</comment>
<feature type="compositionally biased region" description="Low complexity" evidence="12">
    <location>
        <begin position="1061"/>
        <end position="1081"/>
    </location>
</feature>
<feature type="compositionally biased region" description="Low complexity" evidence="12">
    <location>
        <begin position="730"/>
        <end position="747"/>
    </location>
</feature>
<keyword evidence="7" id="KW-0547">Nucleotide-binding</keyword>
<evidence type="ECO:0000256" key="10">
    <source>
        <dbReference type="ARBA" id="ARBA00022989"/>
    </source>
</evidence>
<dbReference type="EC" id="2.7.13.3" evidence="3"/>
<dbReference type="InterPro" id="IPR036890">
    <property type="entry name" value="HATPase_C_sf"/>
</dbReference>
<dbReference type="PANTHER" id="PTHR44936">
    <property type="entry name" value="SENSOR PROTEIN CREC"/>
    <property type="match status" value="1"/>
</dbReference>
<feature type="compositionally biased region" description="Basic and acidic residues" evidence="12">
    <location>
        <begin position="22"/>
        <end position="33"/>
    </location>
</feature>
<protein>
    <recommendedName>
        <fullName evidence="3">histidine kinase</fullName>
        <ecNumber evidence="3">2.7.13.3</ecNumber>
    </recommendedName>
</protein>
<feature type="compositionally biased region" description="Low complexity" evidence="12">
    <location>
        <begin position="950"/>
        <end position="965"/>
    </location>
</feature>
<evidence type="ECO:0000256" key="5">
    <source>
        <dbReference type="ARBA" id="ARBA00022679"/>
    </source>
</evidence>
<dbReference type="PROSITE" id="PS50109">
    <property type="entry name" value="HIS_KIN"/>
    <property type="match status" value="1"/>
</dbReference>
<feature type="transmembrane region" description="Helical" evidence="13">
    <location>
        <begin position="367"/>
        <end position="389"/>
    </location>
</feature>
<keyword evidence="8" id="KW-0418">Kinase</keyword>
<evidence type="ECO:0000256" key="9">
    <source>
        <dbReference type="ARBA" id="ARBA00022840"/>
    </source>
</evidence>
<keyword evidence="5" id="KW-0808">Transferase</keyword>
<dbReference type="InterPro" id="IPR050980">
    <property type="entry name" value="2C_sensor_his_kinase"/>
</dbReference>
<feature type="region of interest" description="Disordered" evidence="12">
    <location>
        <begin position="686"/>
        <end position="1351"/>
    </location>
</feature>
<keyword evidence="6 13" id="KW-0812">Transmembrane</keyword>
<feature type="compositionally biased region" description="Low complexity" evidence="12">
    <location>
        <begin position="1"/>
        <end position="14"/>
    </location>
</feature>
<feature type="compositionally biased region" description="Basic residues" evidence="12">
    <location>
        <begin position="34"/>
        <end position="46"/>
    </location>
</feature>
<dbReference type="InterPro" id="IPR013587">
    <property type="entry name" value="Nitrate/nitrite_sensing"/>
</dbReference>
<evidence type="ECO:0000256" key="1">
    <source>
        <dbReference type="ARBA" id="ARBA00000085"/>
    </source>
</evidence>
<evidence type="ECO:0000256" key="4">
    <source>
        <dbReference type="ARBA" id="ARBA00022553"/>
    </source>
</evidence>
<comment type="catalytic activity">
    <reaction evidence="1">
        <text>ATP + protein L-histidine = ADP + protein N-phospho-L-histidine.</text>
        <dbReference type="EC" id="2.7.13.3"/>
    </reaction>
</comment>
<dbReference type="Gene3D" id="6.10.340.10">
    <property type="match status" value="1"/>
</dbReference>
<feature type="compositionally biased region" description="Gly residues" evidence="12">
    <location>
        <begin position="748"/>
        <end position="760"/>
    </location>
</feature>
<evidence type="ECO:0000256" key="12">
    <source>
        <dbReference type="SAM" id="MobiDB-lite"/>
    </source>
</evidence>
<evidence type="ECO:0000256" key="11">
    <source>
        <dbReference type="ARBA" id="ARBA00023012"/>
    </source>
</evidence>
<organism evidence="15 16">
    <name type="scientific">Kitasatospora purpeofusca</name>
    <dbReference type="NCBI Taxonomy" id="67352"/>
    <lineage>
        <taxon>Bacteria</taxon>
        <taxon>Bacillati</taxon>
        <taxon>Actinomycetota</taxon>
        <taxon>Actinomycetes</taxon>
        <taxon>Kitasatosporales</taxon>
        <taxon>Streptomycetaceae</taxon>
        <taxon>Kitasatospora</taxon>
    </lineage>
</organism>
<dbReference type="Pfam" id="PF02518">
    <property type="entry name" value="HATPase_c"/>
    <property type="match status" value="1"/>
</dbReference>
<evidence type="ECO:0000256" key="7">
    <source>
        <dbReference type="ARBA" id="ARBA00022741"/>
    </source>
</evidence>
<dbReference type="EMBL" id="CP108110">
    <property type="protein sequence ID" value="WUQ84153.1"/>
    <property type="molecule type" value="Genomic_DNA"/>
</dbReference>
<feature type="transmembrane region" description="Helical" evidence="13">
    <location>
        <begin position="64"/>
        <end position="83"/>
    </location>
</feature>
<evidence type="ECO:0000256" key="6">
    <source>
        <dbReference type="ARBA" id="ARBA00022692"/>
    </source>
</evidence>
<keyword evidence="9" id="KW-0067">ATP-binding</keyword>
<feature type="compositionally biased region" description="Low complexity" evidence="12">
    <location>
        <begin position="787"/>
        <end position="854"/>
    </location>
</feature>